<accession>D8QGQ1</accession>
<dbReference type="EMBL" id="GL377312">
    <property type="protein sequence ID" value="EFI92805.1"/>
    <property type="molecule type" value="Genomic_DNA"/>
</dbReference>
<gene>
    <name evidence="1" type="ORF">SCHCODRAFT_258483</name>
</gene>
<dbReference type="VEuPathDB" id="FungiDB:SCHCODRAFT_02515936"/>
<name>D8QGQ1_SCHCM</name>
<evidence type="ECO:0000313" key="2">
    <source>
        <dbReference type="Proteomes" id="UP000007431"/>
    </source>
</evidence>
<sequence length="857" mass="93781">MTANIFDCSVYVTLHNKTKETLYNDPGRTTSSHGDWFNVPSTIAAGATAKFKLSDRGGWYGSAGSFDFIVRDKDNKQRANMYTSEACPWPSGSNQVRYDPPTPQALYSVYFDASVDGGRRTRNWVESSGHPISVEYTIEYQPKRYRFTLETITAVSAHPVRNSNDSLVVDKHVLWDSHVPDKYKDGTHGSYAPNIFAYDFKSRVSDAGHLDVTVRPLDIELSGAEVILYGSVDGKRVLQTDYFVLKALAPITVQAHVVSPATSSRPFAWNSDVDWHMELRLSAQVVEATGPSTTRLELYWIAQTIHRAFQNGIPVGFLRDVLKKASPSLADSCVEVGQVDAVSSEFYKDMTRQCFFDWQKMYDTAGGASACGMGFWGGIFYESYYRAADESGVPGTLAKRINCMDQAAMLTMQCSLLGGFPSTSWLGQNPFGFIKRTNLVGIRDEVGYLAIVNNPFFGTELRYANVVDNYRDRTYFGCHVYVGHSKPFKKDTDGIYDACGGPHRGEETATEYVAASIDTATNLYQVRGIHPGTVDNIQMGDGVTGINGQHYVHAAASNSLVRPMEVFNKLVTTSSSSDASGISHVNWAHLPGWLASVLGEDWSLRFNSVNAADGCARALFHLVAPTPGESIRVSVSVHTVAADGGVVDVKRSAAAAVDRVIDILGSTDRDPETLWVRGELDEFGDWSLQYGADVGAGRILVGAGNTVVDFAGMASTTALEEHVRRLLHHVVRRDAPPLRMPVLRRGRLVSSELVHEAADLQEAQAVSVQVEGVGTSFVLYFEVDGLLATAGATCESGALLLDKYAIEQDRFAGEDAGKHAAHFTFVTRELGVHHVRVHVADAETMVTTTHRVEVNVV</sequence>
<dbReference type="Proteomes" id="UP000007431">
    <property type="component" value="Unassembled WGS sequence"/>
</dbReference>
<dbReference type="OrthoDB" id="5121585at2759"/>
<dbReference type="KEGG" id="scm:SCHCO_02515936"/>
<reference evidence="1 2" key="1">
    <citation type="journal article" date="2010" name="Nat. Biotechnol.">
        <title>Genome sequence of the model mushroom Schizophyllum commune.</title>
        <authorList>
            <person name="Ohm R.A."/>
            <person name="de Jong J.F."/>
            <person name="Lugones L.G."/>
            <person name="Aerts A."/>
            <person name="Kothe E."/>
            <person name="Stajich J.E."/>
            <person name="de Vries R.P."/>
            <person name="Record E."/>
            <person name="Levasseur A."/>
            <person name="Baker S.E."/>
            <person name="Bartholomew K.A."/>
            <person name="Coutinho P.M."/>
            <person name="Erdmann S."/>
            <person name="Fowler T.J."/>
            <person name="Gathman A.C."/>
            <person name="Lombard V."/>
            <person name="Henrissat B."/>
            <person name="Knabe N."/>
            <person name="Kuees U."/>
            <person name="Lilly W.W."/>
            <person name="Lindquist E."/>
            <person name="Lucas S."/>
            <person name="Magnuson J.K."/>
            <person name="Piumi F."/>
            <person name="Raudaskoski M."/>
            <person name="Salamov A."/>
            <person name="Schmutz J."/>
            <person name="Schwarze F.W.M.R."/>
            <person name="vanKuyk P.A."/>
            <person name="Horton J.S."/>
            <person name="Grigoriev I.V."/>
            <person name="Woesten H.A.B."/>
        </authorList>
    </citation>
    <scope>NUCLEOTIDE SEQUENCE [LARGE SCALE GENOMIC DNA]</scope>
    <source>
        <strain evidence="2">H4-8 / FGSC 9210</strain>
    </source>
</reference>
<dbReference type="AlphaFoldDB" id="D8QGQ1"/>
<protein>
    <submittedName>
        <fullName evidence="1">Uncharacterized protein</fullName>
    </submittedName>
</protein>
<dbReference type="GeneID" id="9597783"/>
<keyword evidence="2" id="KW-1185">Reference proteome</keyword>
<proteinExistence type="predicted"/>
<dbReference type="RefSeq" id="XP_003027708.1">
    <property type="nucleotide sequence ID" value="XM_003027662.1"/>
</dbReference>
<dbReference type="OMA" id="WINIPDR"/>
<evidence type="ECO:0000313" key="1">
    <source>
        <dbReference type="EMBL" id="EFI92805.1"/>
    </source>
</evidence>
<dbReference type="Gene3D" id="2.60.270.50">
    <property type="match status" value="1"/>
</dbReference>
<dbReference type="InParanoid" id="D8QGQ1"/>
<dbReference type="HOGENOM" id="CLU_333495_0_0_1"/>
<organism evidence="2">
    <name type="scientific">Schizophyllum commune (strain H4-8 / FGSC 9210)</name>
    <name type="common">Split gill fungus</name>
    <dbReference type="NCBI Taxonomy" id="578458"/>
    <lineage>
        <taxon>Eukaryota</taxon>
        <taxon>Fungi</taxon>
        <taxon>Dikarya</taxon>
        <taxon>Basidiomycota</taxon>
        <taxon>Agaricomycotina</taxon>
        <taxon>Agaricomycetes</taxon>
        <taxon>Agaricomycetidae</taxon>
        <taxon>Agaricales</taxon>
        <taxon>Schizophyllaceae</taxon>
        <taxon>Schizophyllum</taxon>
    </lineage>
</organism>